<sequence>MEWSLFPRKKVLERKINSSCDFLTKINIRLESFLTSLLYHKIYIMKSDTIKTIAKYGLGAMLITAGIGHLTFARKEFQAQVPNWVPLEKDDTVVYSGIAEIALGTAIIATPKKYESIVGKIAGTFFTAVFPGNIAQYKNDRNSFGLNTDRKRLARLFMQPLLVFWALKSTGK</sequence>
<name>A0AAX2IM80_9FLAO</name>
<dbReference type="EMBL" id="FUZE01000017">
    <property type="protein sequence ID" value="SKB97076.1"/>
    <property type="molecule type" value="Genomic_DNA"/>
</dbReference>
<reference evidence="1 3" key="1">
    <citation type="submission" date="2017-02" db="EMBL/GenBank/DDBJ databases">
        <authorList>
            <person name="Varghese N."/>
            <person name="Submissions S."/>
        </authorList>
    </citation>
    <scope>NUCLEOTIDE SEQUENCE [LARGE SCALE GENOMIC DNA]</scope>
    <source>
        <strain evidence="1 3">DSM 16775</strain>
    </source>
</reference>
<dbReference type="PANTHER" id="PTHR36974:SF1">
    <property type="entry name" value="DOXX FAMILY MEMBRANE PROTEIN"/>
    <property type="match status" value="1"/>
</dbReference>
<accession>A0AAX2IM80</accession>
<dbReference type="AlphaFoldDB" id="A0AAX2IM80"/>
<keyword evidence="3" id="KW-1185">Reference proteome</keyword>
<evidence type="ECO:0000313" key="3">
    <source>
        <dbReference type="Proteomes" id="UP000190669"/>
    </source>
</evidence>
<gene>
    <name evidence="2" type="ORF">NCTC11212_02516</name>
    <name evidence="1" type="ORF">SAMN05421800_11748</name>
</gene>
<evidence type="ECO:0000313" key="1">
    <source>
        <dbReference type="EMBL" id="SKB97076.1"/>
    </source>
</evidence>
<organism evidence="2 4">
    <name type="scientific">Chryseobacterium balustinum</name>
    <dbReference type="NCBI Taxonomy" id="246"/>
    <lineage>
        <taxon>Bacteria</taxon>
        <taxon>Pseudomonadati</taxon>
        <taxon>Bacteroidota</taxon>
        <taxon>Flavobacteriia</taxon>
        <taxon>Flavobacteriales</taxon>
        <taxon>Weeksellaceae</taxon>
        <taxon>Chryseobacterium group</taxon>
        <taxon>Chryseobacterium</taxon>
    </lineage>
</organism>
<comment type="caution">
    <text evidence="2">The sequence shown here is derived from an EMBL/GenBank/DDBJ whole genome shotgun (WGS) entry which is preliminary data.</text>
</comment>
<proteinExistence type="predicted"/>
<dbReference type="Proteomes" id="UP000190669">
    <property type="component" value="Unassembled WGS sequence"/>
</dbReference>
<dbReference type="PANTHER" id="PTHR36974">
    <property type="entry name" value="MEMBRANE PROTEIN-RELATED"/>
    <property type="match status" value="1"/>
</dbReference>
<dbReference type="EMBL" id="UAVR01000011">
    <property type="protein sequence ID" value="SQA90355.1"/>
    <property type="molecule type" value="Genomic_DNA"/>
</dbReference>
<evidence type="ECO:0000313" key="2">
    <source>
        <dbReference type="EMBL" id="SQA90355.1"/>
    </source>
</evidence>
<evidence type="ECO:0000313" key="4">
    <source>
        <dbReference type="Proteomes" id="UP000251937"/>
    </source>
</evidence>
<protein>
    <submittedName>
        <fullName evidence="2">Predicted membrane protein</fullName>
    </submittedName>
    <submittedName>
        <fullName evidence="1">Uncharacterized membrane protein</fullName>
    </submittedName>
</protein>
<dbReference type="Proteomes" id="UP000251937">
    <property type="component" value="Unassembled WGS sequence"/>
</dbReference>
<reference evidence="2 4" key="2">
    <citation type="submission" date="2018-06" db="EMBL/GenBank/DDBJ databases">
        <authorList>
            <consortium name="Pathogen Informatics"/>
            <person name="Doyle S."/>
        </authorList>
    </citation>
    <scope>NUCLEOTIDE SEQUENCE [LARGE SCALE GENOMIC DNA]</scope>
    <source>
        <strain evidence="2 4">NCTC11212</strain>
    </source>
</reference>